<dbReference type="EMBL" id="JANPWB010000007">
    <property type="protein sequence ID" value="KAJ1169750.1"/>
    <property type="molecule type" value="Genomic_DNA"/>
</dbReference>
<comment type="caution">
    <text evidence="1">The sequence shown here is derived from an EMBL/GenBank/DDBJ whole genome shotgun (WGS) entry which is preliminary data.</text>
</comment>
<evidence type="ECO:0000313" key="2">
    <source>
        <dbReference type="Proteomes" id="UP001066276"/>
    </source>
</evidence>
<accession>A0AAV7SZS0</accession>
<proteinExistence type="predicted"/>
<gene>
    <name evidence="1" type="ORF">NDU88_001641</name>
</gene>
<name>A0AAV7SZS0_PLEWA</name>
<dbReference type="AlphaFoldDB" id="A0AAV7SZS0"/>
<reference evidence="1" key="1">
    <citation type="journal article" date="2022" name="bioRxiv">
        <title>Sequencing and chromosome-scale assembly of the giantPleurodeles waltlgenome.</title>
        <authorList>
            <person name="Brown T."/>
            <person name="Elewa A."/>
            <person name="Iarovenko S."/>
            <person name="Subramanian E."/>
            <person name="Araus A.J."/>
            <person name="Petzold A."/>
            <person name="Susuki M."/>
            <person name="Suzuki K.-i.T."/>
            <person name="Hayashi T."/>
            <person name="Toyoda A."/>
            <person name="Oliveira C."/>
            <person name="Osipova E."/>
            <person name="Leigh N.D."/>
            <person name="Simon A."/>
            <person name="Yun M.H."/>
        </authorList>
    </citation>
    <scope>NUCLEOTIDE SEQUENCE</scope>
    <source>
        <strain evidence="1">20211129_DDA</strain>
        <tissue evidence="1">Liver</tissue>
    </source>
</reference>
<evidence type="ECO:0000313" key="1">
    <source>
        <dbReference type="EMBL" id="KAJ1169750.1"/>
    </source>
</evidence>
<keyword evidence="2" id="KW-1185">Reference proteome</keyword>
<dbReference type="Proteomes" id="UP001066276">
    <property type="component" value="Chromosome 4_1"/>
</dbReference>
<protein>
    <submittedName>
        <fullName evidence="1">Uncharacterized protein</fullName>
    </submittedName>
</protein>
<organism evidence="1 2">
    <name type="scientific">Pleurodeles waltl</name>
    <name type="common">Iberian ribbed newt</name>
    <dbReference type="NCBI Taxonomy" id="8319"/>
    <lineage>
        <taxon>Eukaryota</taxon>
        <taxon>Metazoa</taxon>
        <taxon>Chordata</taxon>
        <taxon>Craniata</taxon>
        <taxon>Vertebrata</taxon>
        <taxon>Euteleostomi</taxon>
        <taxon>Amphibia</taxon>
        <taxon>Batrachia</taxon>
        <taxon>Caudata</taxon>
        <taxon>Salamandroidea</taxon>
        <taxon>Salamandridae</taxon>
        <taxon>Pleurodelinae</taxon>
        <taxon>Pleurodeles</taxon>
    </lineage>
</organism>
<sequence length="109" mass="11868">MRESNSSESHVPEYTTFSDLASPDVIPACVLQLLHVPYLRHHCHERAKERGAPAHAHMGVHRAREKCPFAPKAPLLGNCVPEAFAAFYPKGNDVTLLRSGDAAGLTLLA</sequence>